<keyword evidence="1" id="KW-0472">Membrane</keyword>
<dbReference type="KEGG" id="nsn:EXE58_14120"/>
<feature type="transmembrane region" description="Helical" evidence="1">
    <location>
        <begin position="131"/>
        <end position="148"/>
    </location>
</feature>
<evidence type="ECO:0000313" key="2">
    <source>
        <dbReference type="EMBL" id="QBX56489.1"/>
    </source>
</evidence>
<keyword evidence="1" id="KW-1133">Transmembrane helix</keyword>
<name>A0A4P7IGN2_9ACTN</name>
<evidence type="ECO:0000256" key="1">
    <source>
        <dbReference type="SAM" id="Phobius"/>
    </source>
</evidence>
<dbReference type="EMBL" id="CP038436">
    <property type="protein sequence ID" value="QBX56489.1"/>
    <property type="molecule type" value="Genomic_DNA"/>
</dbReference>
<keyword evidence="3" id="KW-1185">Reference proteome</keyword>
<protein>
    <submittedName>
        <fullName evidence="2">Uncharacterized protein</fullName>
    </submittedName>
</protein>
<feature type="transmembrane region" description="Helical" evidence="1">
    <location>
        <begin position="101"/>
        <end position="119"/>
    </location>
</feature>
<dbReference type="AlphaFoldDB" id="A0A4P7IGN2"/>
<organism evidence="2 3">
    <name type="scientific">Nocardioides seonyuensis</name>
    <dbReference type="NCBI Taxonomy" id="2518371"/>
    <lineage>
        <taxon>Bacteria</taxon>
        <taxon>Bacillati</taxon>
        <taxon>Actinomycetota</taxon>
        <taxon>Actinomycetes</taxon>
        <taxon>Propionibacteriales</taxon>
        <taxon>Nocardioidaceae</taxon>
        <taxon>Nocardioides</taxon>
    </lineage>
</organism>
<accession>A0A4P7IGN2</accession>
<dbReference type="Proteomes" id="UP000294853">
    <property type="component" value="Chromosome"/>
</dbReference>
<feature type="transmembrane region" description="Helical" evidence="1">
    <location>
        <begin position="61"/>
        <end position="89"/>
    </location>
</feature>
<gene>
    <name evidence="2" type="ORF">EXE58_14120</name>
</gene>
<proteinExistence type="predicted"/>
<sequence>MGDQQDTWRWRPEPAWLGLSFLGLIAGALIGAAYVVAMVLANFNVAGTLNGDAGGTLMGLLGLAVLGAVYGAAAGLTGGAAVGLVLTFLVGRGMSGRAAPVLTFFGAALTVALLLWSVVPRVFDTTPSDSVLVMPVSAAAVGLVALWFRHQLSPAAPGA</sequence>
<feature type="transmembrane region" description="Helical" evidence="1">
    <location>
        <begin position="21"/>
        <end position="41"/>
    </location>
</feature>
<keyword evidence="1" id="KW-0812">Transmembrane</keyword>
<dbReference type="RefSeq" id="WP_135268475.1">
    <property type="nucleotide sequence ID" value="NZ_CP038436.1"/>
</dbReference>
<evidence type="ECO:0000313" key="3">
    <source>
        <dbReference type="Proteomes" id="UP000294853"/>
    </source>
</evidence>
<reference evidence="2 3" key="1">
    <citation type="submission" date="2019-03" db="EMBL/GenBank/DDBJ databases">
        <title>Three New Species of Nocardioides, Nocardioides euryhalodurans sp. nov., Nocardioides seonyuensis sp. nov. and Nocardioides eburneoflavus sp. nov. Iolated from Soil.</title>
        <authorList>
            <person name="Roh S.G."/>
            <person name="Lee C."/>
            <person name="Kim M.-K."/>
            <person name="Kim S.B."/>
        </authorList>
    </citation>
    <scope>NUCLEOTIDE SEQUENCE [LARGE SCALE GENOMIC DNA]</scope>
    <source>
        <strain evidence="2 3">MMS17-SY207-3</strain>
    </source>
</reference>